<comment type="similarity">
    <text evidence="2">Belongs to the DAMOX/DASOX family.</text>
</comment>
<keyword evidence="3" id="KW-0285">Flavoprotein</keyword>
<dbReference type="InterPro" id="IPR023209">
    <property type="entry name" value="DAO"/>
</dbReference>
<dbReference type="InterPro" id="IPR006076">
    <property type="entry name" value="FAD-dep_OxRdtase"/>
</dbReference>
<comment type="catalytic activity">
    <reaction evidence="8">
        <text>a D-alpha-amino acid + O2 + H2O = a 2-oxocarboxylate + H2O2 + NH4(+)</text>
        <dbReference type="Rhea" id="RHEA:21816"/>
        <dbReference type="ChEBI" id="CHEBI:15377"/>
        <dbReference type="ChEBI" id="CHEBI:15379"/>
        <dbReference type="ChEBI" id="CHEBI:16240"/>
        <dbReference type="ChEBI" id="CHEBI:28938"/>
        <dbReference type="ChEBI" id="CHEBI:35179"/>
        <dbReference type="ChEBI" id="CHEBI:59871"/>
        <dbReference type="EC" id="1.4.3.3"/>
    </reaction>
    <physiologicalReaction direction="left-to-right" evidence="8">
        <dbReference type="Rhea" id="RHEA:21817"/>
    </physiologicalReaction>
</comment>
<evidence type="ECO:0000256" key="1">
    <source>
        <dbReference type="ARBA" id="ARBA00001974"/>
    </source>
</evidence>
<protein>
    <recommendedName>
        <fullName evidence="7">D-amino-acid oxidase</fullName>
        <ecNumber evidence="6">1.4.3.3</ecNumber>
    </recommendedName>
</protein>
<dbReference type="Pfam" id="PF01266">
    <property type="entry name" value="DAO"/>
    <property type="match status" value="1"/>
</dbReference>
<organism evidence="11 12">
    <name type="scientific">Ideonella lacteola</name>
    <dbReference type="NCBI Taxonomy" id="2984193"/>
    <lineage>
        <taxon>Bacteria</taxon>
        <taxon>Pseudomonadati</taxon>
        <taxon>Pseudomonadota</taxon>
        <taxon>Betaproteobacteria</taxon>
        <taxon>Burkholderiales</taxon>
        <taxon>Sphaerotilaceae</taxon>
        <taxon>Ideonella</taxon>
    </lineage>
</organism>
<proteinExistence type="inferred from homology"/>
<evidence type="ECO:0000256" key="2">
    <source>
        <dbReference type="ARBA" id="ARBA00006730"/>
    </source>
</evidence>
<evidence type="ECO:0000256" key="7">
    <source>
        <dbReference type="ARBA" id="ARBA00039751"/>
    </source>
</evidence>
<evidence type="ECO:0000256" key="5">
    <source>
        <dbReference type="ARBA" id="ARBA00023002"/>
    </source>
</evidence>
<dbReference type="PROSITE" id="PS00677">
    <property type="entry name" value="DAO"/>
    <property type="match status" value="1"/>
</dbReference>
<evidence type="ECO:0000259" key="10">
    <source>
        <dbReference type="Pfam" id="PF01266"/>
    </source>
</evidence>
<dbReference type="Gene3D" id="3.40.50.720">
    <property type="entry name" value="NAD(P)-binding Rossmann-like Domain"/>
    <property type="match status" value="2"/>
</dbReference>
<keyword evidence="5 11" id="KW-0560">Oxidoreductase</keyword>
<sequence>MQRRTFLSRGGAAVAAVSPVGLAWADAGPSVSAPWAPPRALAPVRAVADRLIDISVCTRPFRPQGPRIEAERRGGKTIVHNYGHGGSGWSLSWGSAQFALPMVLATREKQVAVVGCGAIGLTMARVAQRAGLRVKIYAKDRPPEVRSSAATGVWSPDSRISTEEHATAEFVQRWEWMARASFKTYQSLLGLTGDPVEWHDGYVLSDLPFDQPLPPPPIEDIEPDYPDLESRIRELWPRSVPLRAHEHPFRVPHVRRYTQMVYNLSVYSRLLYDDFLREGGEIEHREFEHPRQFAGLRERTIVNATGYGARALFGDASIVPVRGQTARLIPQPEVNYNLIYRGHNLVMVSRRDGVLVQAMGERDFGNESVEPDRALSEAAVQRLAQLFS</sequence>
<dbReference type="Gene3D" id="3.30.9.10">
    <property type="entry name" value="D-Amino Acid Oxidase, subunit A, domain 2"/>
    <property type="match status" value="1"/>
</dbReference>
<evidence type="ECO:0000256" key="9">
    <source>
        <dbReference type="SAM" id="SignalP"/>
    </source>
</evidence>
<dbReference type="EMBL" id="JBBUTG010000014">
    <property type="protein sequence ID" value="MEK8033086.1"/>
    <property type="molecule type" value="Genomic_DNA"/>
</dbReference>
<accession>A0ABU9BSZ7</accession>
<gene>
    <name evidence="11" type="ORF">AACH06_19860</name>
</gene>
<keyword evidence="4" id="KW-0274">FAD</keyword>
<comment type="caution">
    <text evidence="11">The sequence shown here is derived from an EMBL/GenBank/DDBJ whole genome shotgun (WGS) entry which is preliminary data.</text>
</comment>
<keyword evidence="12" id="KW-1185">Reference proteome</keyword>
<name>A0ABU9BSZ7_9BURK</name>
<dbReference type="SUPFAM" id="SSF51971">
    <property type="entry name" value="Nucleotide-binding domain"/>
    <property type="match status" value="1"/>
</dbReference>
<feature type="chain" id="PRO_5045688057" description="D-amino-acid oxidase" evidence="9">
    <location>
        <begin position="26"/>
        <end position="388"/>
    </location>
</feature>
<feature type="domain" description="FAD dependent oxidoreductase" evidence="10">
    <location>
        <begin position="111"/>
        <end position="387"/>
    </location>
</feature>
<feature type="signal peptide" evidence="9">
    <location>
        <begin position="1"/>
        <end position="25"/>
    </location>
</feature>
<evidence type="ECO:0000256" key="4">
    <source>
        <dbReference type="ARBA" id="ARBA00022827"/>
    </source>
</evidence>
<dbReference type="EC" id="1.4.3.3" evidence="6"/>
<evidence type="ECO:0000256" key="6">
    <source>
        <dbReference type="ARBA" id="ARBA00039101"/>
    </source>
</evidence>
<evidence type="ECO:0000256" key="3">
    <source>
        <dbReference type="ARBA" id="ARBA00022630"/>
    </source>
</evidence>
<dbReference type="RefSeq" id="WP_341427507.1">
    <property type="nucleotide sequence ID" value="NZ_JBBUTG010000014.1"/>
</dbReference>
<evidence type="ECO:0000313" key="12">
    <source>
        <dbReference type="Proteomes" id="UP001371218"/>
    </source>
</evidence>
<dbReference type="Proteomes" id="UP001371218">
    <property type="component" value="Unassembled WGS sequence"/>
</dbReference>
<evidence type="ECO:0000313" key="11">
    <source>
        <dbReference type="EMBL" id="MEK8033086.1"/>
    </source>
</evidence>
<dbReference type="PANTHER" id="PTHR11530:SF11">
    <property type="entry name" value="D-ASPARTATE OXIDASE"/>
    <property type="match status" value="1"/>
</dbReference>
<comment type="cofactor">
    <cofactor evidence="1">
        <name>FAD</name>
        <dbReference type="ChEBI" id="CHEBI:57692"/>
    </cofactor>
</comment>
<dbReference type="PANTHER" id="PTHR11530">
    <property type="entry name" value="D-AMINO ACID OXIDASE"/>
    <property type="match status" value="1"/>
</dbReference>
<dbReference type="GO" id="GO:0016491">
    <property type="term" value="F:oxidoreductase activity"/>
    <property type="evidence" value="ECO:0007669"/>
    <property type="project" value="UniProtKB-KW"/>
</dbReference>
<keyword evidence="9" id="KW-0732">Signal</keyword>
<dbReference type="InterPro" id="IPR006181">
    <property type="entry name" value="D-amino_acid_oxidase_CS"/>
</dbReference>
<evidence type="ECO:0000256" key="8">
    <source>
        <dbReference type="ARBA" id="ARBA00049547"/>
    </source>
</evidence>
<reference evidence="11 12" key="1">
    <citation type="submission" date="2024-04" db="EMBL/GenBank/DDBJ databases">
        <title>Novel species of the genus Ideonella isolated from streams.</title>
        <authorList>
            <person name="Lu H."/>
        </authorList>
    </citation>
    <scope>NUCLEOTIDE SEQUENCE [LARGE SCALE GENOMIC DNA]</scope>
    <source>
        <strain evidence="11 12">DXS29W</strain>
    </source>
</reference>